<feature type="transmembrane region" description="Helical" evidence="2">
    <location>
        <begin position="411"/>
        <end position="429"/>
    </location>
</feature>
<dbReference type="Pfam" id="PF19040">
    <property type="entry name" value="SGNH"/>
    <property type="match status" value="1"/>
</dbReference>
<feature type="transmembrane region" description="Helical" evidence="2">
    <location>
        <begin position="450"/>
        <end position="472"/>
    </location>
</feature>
<feature type="transmembrane region" description="Helical" evidence="2">
    <location>
        <begin position="253"/>
        <end position="270"/>
    </location>
</feature>
<evidence type="ECO:0000256" key="1">
    <source>
        <dbReference type="SAM" id="MobiDB-lite"/>
    </source>
</evidence>
<dbReference type="GO" id="GO:0016020">
    <property type="term" value="C:membrane"/>
    <property type="evidence" value="ECO:0007669"/>
    <property type="project" value="TreeGrafter"/>
</dbReference>
<keyword evidence="2" id="KW-0812">Transmembrane</keyword>
<reference evidence="5 6" key="1">
    <citation type="submission" date="2019-09" db="EMBL/GenBank/DDBJ databases">
        <title>Phylogeny of genus Pseudoclavibacter and closely related genus.</title>
        <authorList>
            <person name="Li Y."/>
        </authorList>
    </citation>
    <scope>NUCLEOTIDE SEQUENCE [LARGE SCALE GENOMIC DNA]</scope>
    <source>
        <strain evidence="5 6">EGI 60007</strain>
    </source>
</reference>
<evidence type="ECO:0000313" key="6">
    <source>
        <dbReference type="Proteomes" id="UP000431744"/>
    </source>
</evidence>
<dbReference type="Proteomes" id="UP000431744">
    <property type="component" value="Unassembled WGS sequence"/>
</dbReference>
<organism evidence="5 6">
    <name type="scientific">Pseudoclavibacter endophyticus</name>
    <dbReference type="NCBI Taxonomy" id="1778590"/>
    <lineage>
        <taxon>Bacteria</taxon>
        <taxon>Bacillati</taxon>
        <taxon>Actinomycetota</taxon>
        <taxon>Actinomycetes</taxon>
        <taxon>Micrococcales</taxon>
        <taxon>Microbacteriaceae</taxon>
        <taxon>Pseudoclavibacter</taxon>
    </lineage>
</organism>
<dbReference type="PANTHER" id="PTHR23028">
    <property type="entry name" value="ACETYLTRANSFERASE"/>
    <property type="match status" value="1"/>
</dbReference>
<dbReference type="OrthoDB" id="3404679at2"/>
<dbReference type="InterPro" id="IPR002656">
    <property type="entry name" value="Acyl_transf_3_dom"/>
</dbReference>
<keyword evidence="5" id="KW-0808">Transferase</keyword>
<dbReference type="InterPro" id="IPR050879">
    <property type="entry name" value="Acyltransferase_3"/>
</dbReference>
<gene>
    <name evidence="5" type="ORF">F8O04_02145</name>
</gene>
<feature type="transmembrane region" description="Helical" evidence="2">
    <location>
        <begin position="156"/>
        <end position="177"/>
    </location>
</feature>
<feature type="transmembrane region" description="Helical" evidence="2">
    <location>
        <begin position="315"/>
        <end position="333"/>
    </location>
</feature>
<name>A0A6H9WS13_9MICO</name>
<feature type="transmembrane region" description="Helical" evidence="2">
    <location>
        <begin position="378"/>
        <end position="399"/>
    </location>
</feature>
<evidence type="ECO:0000256" key="2">
    <source>
        <dbReference type="SAM" id="Phobius"/>
    </source>
</evidence>
<comment type="caution">
    <text evidence="5">The sequence shown here is derived from an EMBL/GenBank/DDBJ whole genome shotgun (WGS) entry which is preliminary data.</text>
</comment>
<feature type="transmembrane region" description="Helical" evidence="2">
    <location>
        <begin position="221"/>
        <end position="241"/>
    </location>
</feature>
<feature type="transmembrane region" description="Helical" evidence="2">
    <location>
        <begin position="339"/>
        <end position="358"/>
    </location>
</feature>
<keyword evidence="2" id="KW-1133">Transmembrane helix</keyword>
<feature type="transmembrane region" description="Helical" evidence="2">
    <location>
        <begin position="290"/>
        <end position="308"/>
    </location>
</feature>
<proteinExistence type="predicted"/>
<keyword evidence="6" id="KW-1185">Reference proteome</keyword>
<dbReference type="GO" id="GO:0016747">
    <property type="term" value="F:acyltransferase activity, transferring groups other than amino-acyl groups"/>
    <property type="evidence" value="ECO:0007669"/>
    <property type="project" value="InterPro"/>
</dbReference>
<feature type="region of interest" description="Disordered" evidence="1">
    <location>
        <begin position="66"/>
        <end position="85"/>
    </location>
</feature>
<feature type="domain" description="SGNH" evidence="4">
    <location>
        <begin position="545"/>
        <end position="760"/>
    </location>
</feature>
<dbReference type="Pfam" id="PF01757">
    <property type="entry name" value="Acyl_transf_3"/>
    <property type="match status" value="1"/>
</dbReference>
<accession>A0A6H9WS13</accession>
<keyword evidence="5" id="KW-0012">Acyltransferase</keyword>
<evidence type="ECO:0000259" key="4">
    <source>
        <dbReference type="Pfam" id="PF19040"/>
    </source>
</evidence>
<evidence type="ECO:0000313" key="5">
    <source>
        <dbReference type="EMBL" id="KAB1649104.1"/>
    </source>
</evidence>
<protein>
    <submittedName>
        <fullName evidence="5">Acyltransferase</fullName>
    </submittedName>
</protein>
<dbReference type="AlphaFoldDB" id="A0A6H9WS13"/>
<dbReference type="EMBL" id="WBJY01000001">
    <property type="protein sequence ID" value="KAB1649104.1"/>
    <property type="molecule type" value="Genomic_DNA"/>
</dbReference>
<dbReference type="PANTHER" id="PTHR23028:SF53">
    <property type="entry name" value="ACYL_TRANSF_3 DOMAIN-CONTAINING PROTEIN"/>
    <property type="match status" value="1"/>
</dbReference>
<dbReference type="InterPro" id="IPR043968">
    <property type="entry name" value="SGNH"/>
</dbReference>
<evidence type="ECO:0000259" key="3">
    <source>
        <dbReference type="Pfam" id="PF01757"/>
    </source>
</evidence>
<dbReference type="SUPFAM" id="SSF52266">
    <property type="entry name" value="SGNH hydrolase"/>
    <property type="match status" value="1"/>
</dbReference>
<feature type="domain" description="Acyltransferase 3" evidence="3">
    <location>
        <begin position="93"/>
        <end position="425"/>
    </location>
</feature>
<keyword evidence="2" id="KW-0472">Membrane</keyword>
<sequence length="778" mass="85081">MRREPSVRESPCRESRTLEIDDGNLYLFMVAARARPSAVLLLNAGPGQDAGGSMATATTTGLVSVGSGDARNDRSAGTEAVPPSPPTNRYVPEIAGLRTIALLLVASFHIWLGRVSGGVDIFLFIGAYLMTRSLADRAEAGNLTRPITYIVRKFARLLPAALAAIVLTVVAVLIFIAPHSWSTLFDQALASGTYWMNFWLQGEAVDYYAANRHESSFFQHFWSLSLQGQVFVLWPFVHLLCEWIARKTGIRPRSLLLGVFAVVSIASFSWALHLTSVSPEFAYFDLPARLWEFALGSVLALVIPWLRFPGHIRRIMTSIGLIGAVLCGFVMPVDAAYPGWPAMWPVFCAVLVIAAADAPRSTTQRPDPILGSRILQRIGGYTYALYLTHWPILILYANLVGGDTPSAIDGLVLLLISAALAVVITHAVERPVTRWMSREQPMQKRRLPRLGKRTLAVFTVGAVLATGIGVGGEEGLKRMQMSALDAIWLTDVSDRGPQANPNEEFDALVPADMVVETPPDIRGDWCPLDKWWGGLACLEDGADVQSGAADRRIVVIGNSHAMMYTGMLWETMQQHPSWHIRAYGSPGCIAPGPDSTPTEQCAKMWETAIEFVTETQPDLLVIVGTVSRVGDTDLLHNDTASPYKDTVLGDHVPTVAHVTQQTTTEVVVIRDTPRFPTAPYFCAVEHGHDAEECIFKVPEDPDALPQFITQIEEAGGVWVDVNGAVCPDGTCRPTLGGIVTYLDDNHLTATMSRSLAQVFADQVHPHISWWPASVWSKF</sequence>
<dbReference type="GO" id="GO:0009103">
    <property type="term" value="P:lipopolysaccharide biosynthetic process"/>
    <property type="evidence" value="ECO:0007669"/>
    <property type="project" value="TreeGrafter"/>
</dbReference>